<evidence type="ECO:0000256" key="5">
    <source>
        <dbReference type="ARBA" id="ARBA00023145"/>
    </source>
</evidence>
<proteinExistence type="inferred from homology"/>
<dbReference type="PROSITE" id="PS00138">
    <property type="entry name" value="SUBTILASE_SER"/>
    <property type="match status" value="1"/>
</dbReference>
<evidence type="ECO:0000313" key="14">
    <source>
        <dbReference type="Proteomes" id="UP000041254"/>
    </source>
</evidence>
<dbReference type="InterPro" id="IPR022398">
    <property type="entry name" value="Peptidase_S8_His-AS"/>
</dbReference>
<evidence type="ECO:0000256" key="1">
    <source>
        <dbReference type="ARBA" id="ARBA00011073"/>
    </source>
</evidence>
<keyword evidence="3 9" id="KW-0378">Hydrolase</keyword>
<dbReference type="VEuPathDB" id="CryptoDB:Vbra_10896"/>
<feature type="region of interest" description="Disordered" evidence="11">
    <location>
        <begin position="272"/>
        <end position="312"/>
    </location>
</feature>
<evidence type="ECO:0000256" key="10">
    <source>
        <dbReference type="RuleBase" id="RU003355"/>
    </source>
</evidence>
<evidence type="ECO:0000259" key="12">
    <source>
        <dbReference type="Pfam" id="PF00082"/>
    </source>
</evidence>
<dbReference type="PRINTS" id="PR00723">
    <property type="entry name" value="SUBTILISIN"/>
</dbReference>
<dbReference type="InterPro" id="IPR023828">
    <property type="entry name" value="Peptidase_S8_Ser-AS"/>
</dbReference>
<dbReference type="CDD" id="cd07473">
    <property type="entry name" value="Peptidases_S8_Subtilisin_like"/>
    <property type="match status" value="1"/>
</dbReference>
<comment type="catalytic activity">
    <reaction evidence="6">
        <text>Hydrolysis of proteins with broad specificity for peptide bonds, and a preference for a large uncharged residue in P1. Hydrolyzes peptide amides.</text>
        <dbReference type="EC" id="3.4.21.62"/>
    </reaction>
</comment>
<dbReference type="PANTHER" id="PTHR43399:SF4">
    <property type="entry name" value="CELL WALL-ASSOCIATED PROTEASE"/>
    <property type="match status" value="1"/>
</dbReference>
<dbReference type="PROSITE" id="PS00136">
    <property type="entry name" value="SUBTILASE_ASP"/>
    <property type="match status" value="1"/>
</dbReference>
<feature type="compositionally biased region" description="Gly residues" evidence="11">
    <location>
        <begin position="281"/>
        <end position="290"/>
    </location>
</feature>
<keyword evidence="5" id="KW-0865">Zymogen</keyword>
<dbReference type="GO" id="GO:0004252">
    <property type="term" value="F:serine-type endopeptidase activity"/>
    <property type="evidence" value="ECO:0007669"/>
    <property type="project" value="UniProtKB-UniRule"/>
</dbReference>
<feature type="active site" description="Charge relay system" evidence="8 9">
    <location>
        <position position="771"/>
    </location>
</feature>
<dbReference type="PROSITE" id="PS00137">
    <property type="entry name" value="SUBTILASE_HIS"/>
    <property type="match status" value="1"/>
</dbReference>
<feature type="compositionally biased region" description="Basic residues" evidence="11">
    <location>
        <begin position="1"/>
        <end position="10"/>
    </location>
</feature>
<evidence type="ECO:0000256" key="7">
    <source>
        <dbReference type="ARBA" id="ARBA00023619"/>
    </source>
</evidence>
<dbReference type="PANTHER" id="PTHR43399">
    <property type="entry name" value="SUBTILISIN-RELATED"/>
    <property type="match status" value="1"/>
</dbReference>
<accession>A0A0G4EAA1</accession>
<dbReference type="OrthoDB" id="531541at2759"/>
<sequence>MLTPSRRRPLHAPPPATESTGAPAAPSPSSTSSASSPDRRMAQAPAPPHPRHTPAAAAPPPPPPQPGPVLPHGHARRRQVFMSIAFLLLLMRTGGEGQVLAGERRLRGDNEGRVEALASSDVDKDSPSSLPFLPGGELVGAGSCRTSDADAGSPTHVSSADLGSCLKRCVKEAGCHGIEYVFDRDQNCIMVHSPILFAAPMPDKKHAWCYRNADRRPEVKDFHLLGQGQCGSPQHKGDLYAAITRPSVYECASTCRDDHNCRAFAYSMQQRRKRGGHAHGAHGGQGNRNGGGKKDARKRHGKGQMAAHGEGETLFEIVDTVPHLDQDENEDGPADRIEDETIDEEQQDAAGNDTESDSGIAAATEAPESSYGDDEYYPDSVYDMDGADGYSYYGYDDGMEDMLYGSSSDELVVAQARHGSNCELFGEAVKKTHGPSLDIKDHDSRTACFIKMDKCATVYAYDAGNSMPMSMVEYDGEPAVTTMSEEDLMATDGFSSSPDSAPLAKAKGVTYSAFDLDTVVTPGQVKAMGVGTQRPTEADSPNSSANRVIVKLKQPQEGVVRAAAISKVLEFQTDSGSNVNATERRSLVAAVTHLNSLWMDVVDLPHDMDALGACEKARVDPEVEFCEPDVIARKLEVPGTRQVFESPPPTRSGRRPPMAEKTEKRWVPNDPQFVEQWGMDNDPGNDINLPEAWASFDNDMVERRKKPPSPVIAVIDTGVDYTHPDLKGAIWTNEDEIPNNGIDDDGNGYVDDIHGYDWCNKDPDPIDDDGHGTHCSGTIAANGDNKQGIVGVAWILKPKIMALKFLCGDGSGSVIDAIQAIDYAITNGATLTSNSWGVVDSSGYKPLEVAIKRALEANSVFIAASGNSRLNNDETPKNYPSSFEWDNIVAITATDQEGQISPFANYGPTTVDAAAPGSNIYSTVAGGKYGVLSGTSMAAPFVSGLAALIWATNPDLNFWQIKDILLSTVDKMDSLKGQCTTKGQVNALRSLRKAQQLAADNKHTVQLQDVKPLRENFHLKQTLFPGGVSLAVLPALSSYSAVSTRILDRNTWHDVVDEHTDKRADIGGGLASACGRSRDGGMGVCELDEGEFQVVAEVLDKEGNRICVEKVSFDVD</sequence>
<dbReference type="Gene3D" id="3.40.50.200">
    <property type="entry name" value="Peptidase S8/S53 domain"/>
    <property type="match status" value="1"/>
</dbReference>
<feature type="compositionally biased region" description="Pro residues" evidence="11">
    <location>
        <begin position="57"/>
        <end position="69"/>
    </location>
</feature>
<dbReference type="InterPro" id="IPR023827">
    <property type="entry name" value="Peptidase_S8_Asp-AS"/>
</dbReference>
<feature type="region of interest" description="Disordered" evidence="11">
    <location>
        <begin position="342"/>
        <end position="380"/>
    </location>
</feature>
<dbReference type="InterPro" id="IPR051048">
    <property type="entry name" value="Peptidase_S8/S53_subtilisin"/>
</dbReference>
<reference evidence="13 14" key="1">
    <citation type="submission" date="2014-11" db="EMBL/GenBank/DDBJ databases">
        <authorList>
            <person name="Zhu J."/>
            <person name="Qi W."/>
            <person name="Song R."/>
        </authorList>
    </citation>
    <scope>NUCLEOTIDE SEQUENCE [LARGE SCALE GENOMIC DNA]</scope>
</reference>
<gene>
    <name evidence="13" type="ORF">Vbra_10896</name>
</gene>
<evidence type="ECO:0000313" key="13">
    <source>
        <dbReference type="EMBL" id="CEL92158.1"/>
    </source>
</evidence>
<feature type="active site" description="Charge relay system" evidence="8 9">
    <location>
        <position position="936"/>
    </location>
</feature>
<evidence type="ECO:0000256" key="3">
    <source>
        <dbReference type="ARBA" id="ARBA00022801"/>
    </source>
</evidence>
<feature type="compositionally biased region" description="Low complexity" evidence="11">
    <location>
        <begin position="17"/>
        <end position="36"/>
    </location>
</feature>
<dbReference type="InParanoid" id="A0A0G4EAA1"/>
<keyword evidence="4 9" id="KW-0720">Serine protease</keyword>
<dbReference type="EC" id="3.4.21.62" evidence="7"/>
<protein>
    <recommendedName>
        <fullName evidence="7">subtilisin</fullName>
        <ecNumber evidence="7">3.4.21.62</ecNumber>
    </recommendedName>
</protein>
<keyword evidence="14" id="KW-1185">Reference proteome</keyword>
<dbReference type="GO" id="GO:0006508">
    <property type="term" value="P:proteolysis"/>
    <property type="evidence" value="ECO:0007669"/>
    <property type="project" value="UniProtKB-KW"/>
</dbReference>
<dbReference type="Proteomes" id="UP000041254">
    <property type="component" value="Unassembled WGS sequence"/>
</dbReference>
<evidence type="ECO:0000256" key="2">
    <source>
        <dbReference type="ARBA" id="ARBA00022670"/>
    </source>
</evidence>
<evidence type="ECO:0000256" key="9">
    <source>
        <dbReference type="PROSITE-ProRule" id="PRU01240"/>
    </source>
</evidence>
<organism evidence="13 14">
    <name type="scientific">Vitrella brassicaformis (strain CCMP3155)</name>
    <dbReference type="NCBI Taxonomy" id="1169540"/>
    <lineage>
        <taxon>Eukaryota</taxon>
        <taxon>Sar</taxon>
        <taxon>Alveolata</taxon>
        <taxon>Colpodellida</taxon>
        <taxon>Vitrellaceae</taxon>
        <taxon>Vitrella</taxon>
    </lineage>
</organism>
<feature type="domain" description="Peptidase S8/S53" evidence="12">
    <location>
        <begin position="710"/>
        <end position="973"/>
    </location>
</feature>
<dbReference type="SUPFAM" id="SSF52743">
    <property type="entry name" value="Subtilisin-like"/>
    <property type="match status" value="1"/>
</dbReference>
<dbReference type="EMBL" id="CDMY01000055">
    <property type="protein sequence ID" value="CEL92158.1"/>
    <property type="molecule type" value="Genomic_DNA"/>
</dbReference>
<dbReference type="AlphaFoldDB" id="A0A0G4EAA1"/>
<evidence type="ECO:0000256" key="4">
    <source>
        <dbReference type="ARBA" id="ARBA00022825"/>
    </source>
</evidence>
<keyword evidence="2 9" id="KW-0645">Protease</keyword>
<dbReference type="InterPro" id="IPR015500">
    <property type="entry name" value="Peptidase_S8_subtilisin-rel"/>
</dbReference>
<dbReference type="InterPro" id="IPR000209">
    <property type="entry name" value="Peptidase_S8/S53_dom"/>
</dbReference>
<dbReference type="Pfam" id="PF00082">
    <property type="entry name" value="Peptidase_S8"/>
    <property type="match status" value="1"/>
</dbReference>
<dbReference type="InterPro" id="IPR034204">
    <property type="entry name" value="PfSUB1-like_cat_dom"/>
</dbReference>
<name>A0A0G4EAA1_VITBC</name>
<evidence type="ECO:0000256" key="8">
    <source>
        <dbReference type="PIRSR" id="PIRSR615500-1"/>
    </source>
</evidence>
<dbReference type="InterPro" id="IPR036852">
    <property type="entry name" value="Peptidase_S8/S53_dom_sf"/>
</dbReference>
<evidence type="ECO:0000256" key="11">
    <source>
        <dbReference type="SAM" id="MobiDB-lite"/>
    </source>
</evidence>
<feature type="active site" description="Charge relay system" evidence="8 9">
    <location>
        <position position="716"/>
    </location>
</feature>
<comment type="similarity">
    <text evidence="1 9 10">Belongs to the peptidase S8 family.</text>
</comment>
<evidence type="ECO:0000256" key="6">
    <source>
        <dbReference type="ARBA" id="ARBA00023529"/>
    </source>
</evidence>
<dbReference type="PROSITE" id="PS51892">
    <property type="entry name" value="SUBTILASE"/>
    <property type="match status" value="1"/>
</dbReference>
<feature type="region of interest" description="Disordered" evidence="11">
    <location>
        <begin position="641"/>
        <end position="663"/>
    </location>
</feature>
<feature type="region of interest" description="Disordered" evidence="11">
    <location>
        <begin position="1"/>
        <end position="73"/>
    </location>
</feature>
<dbReference type="STRING" id="1169540.A0A0G4EAA1"/>